<keyword evidence="5 12" id="KW-0963">Cytoplasm</keyword>
<feature type="binding site" evidence="14">
    <location>
        <position position="163"/>
    </location>
    <ligand>
        <name>substrate</name>
    </ligand>
</feature>
<evidence type="ECO:0000256" key="13">
    <source>
        <dbReference type="PIRSR" id="PIRSR001400-1"/>
    </source>
</evidence>
<dbReference type="STRING" id="1203610.HMPREF1536_01009"/>
<feature type="binding site" evidence="14">
    <location>
        <position position="316"/>
    </location>
    <ligand>
        <name>substrate</name>
    </ligand>
</feature>
<feature type="binding site" evidence="12">
    <location>
        <position position="371"/>
    </location>
    <ligand>
        <name>(2R)-2-phosphoglycerate</name>
        <dbReference type="ChEBI" id="CHEBI:58289"/>
    </ligand>
</feature>
<feature type="binding site" evidence="12">
    <location>
        <position position="341"/>
    </location>
    <ligand>
        <name>(2R)-2-phosphoglycerate</name>
        <dbReference type="ChEBI" id="CHEBI:58289"/>
    </ligand>
</feature>
<feature type="domain" description="Enolase C-terminal TIM barrel" evidence="16">
    <location>
        <begin position="138"/>
        <end position="428"/>
    </location>
</feature>
<evidence type="ECO:0000256" key="8">
    <source>
        <dbReference type="ARBA" id="ARBA00022842"/>
    </source>
</evidence>
<dbReference type="Proteomes" id="UP000033035">
    <property type="component" value="Unassembled WGS sequence"/>
</dbReference>
<feature type="binding site" evidence="14">
    <location>
        <position position="154"/>
    </location>
    <ligand>
        <name>substrate</name>
    </ligand>
</feature>
<keyword evidence="10 12" id="KW-0456">Lyase</keyword>
<dbReference type="SUPFAM" id="SSF54826">
    <property type="entry name" value="Enolase N-terminal domain-like"/>
    <property type="match status" value="1"/>
</dbReference>
<evidence type="ECO:0000256" key="12">
    <source>
        <dbReference type="HAMAP-Rule" id="MF_00318"/>
    </source>
</evidence>
<evidence type="ECO:0000256" key="11">
    <source>
        <dbReference type="ARBA" id="ARBA00045763"/>
    </source>
</evidence>
<feature type="active site" description="Proton acceptor" evidence="12 13">
    <location>
        <position position="341"/>
    </location>
</feature>
<dbReference type="HOGENOM" id="CLU_031223_2_1_10"/>
<evidence type="ECO:0000259" key="16">
    <source>
        <dbReference type="SMART" id="SM01192"/>
    </source>
</evidence>
<dbReference type="NCBIfam" id="TIGR01060">
    <property type="entry name" value="eno"/>
    <property type="match status" value="1"/>
</dbReference>
<dbReference type="Gene3D" id="3.30.390.10">
    <property type="entry name" value="Enolase-like, N-terminal domain"/>
    <property type="match status" value="1"/>
</dbReference>
<feature type="binding site" evidence="12">
    <location>
        <position position="370"/>
    </location>
    <ligand>
        <name>(2R)-2-phosphoglycerate</name>
        <dbReference type="ChEBI" id="CHEBI:58289"/>
    </ligand>
</feature>
<evidence type="ECO:0000256" key="6">
    <source>
        <dbReference type="ARBA" id="ARBA00022525"/>
    </source>
</evidence>
<evidence type="ECO:0000313" key="19">
    <source>
        <dbReference type="Proteomes" id="UP000033035"/>
    </source>
</evidence>
<feature type="binding site" evidence="14">
    <location>
        <position position="392"/>
    </location>
    <ligand>
        <name>substrate</name>
    </ligand>
</feature>
<dbReference type="EMBL" id="AQHW01000008">
    <property type="protein sequence ID" value="KKB58806.1"/>
    <property type="molecule type" value="Genomic_DNA"/>
</dbReference>
<name>A0A0F5JLW5_9BACT</name>
<dbReference type="InterPro" id="IPR020809">
    <property type="entry name" value="Enolase_CS"/>
</dbReference>
<evidence type="ECO:0000256" key="5">
    <source>
        <dbReference type="ARBA" id="ARBA00022490"/>
    </source>
</evidence>
<proteinExistence type="inferred from homology"/>
<keyword evidence="19" id="KW-1185">Reference proteome</keyword>
<dbReference type="InterPro" id="IPR020811">
    <property type="entry name" value="Enolase_N"/>
</dbReference>
<evidence type="ECO:0000256" key="3">
    <source>
        <dbReference type="ARBA" id="ARBA00012058"/>
    </source>
</evidence>
<dbReference type="SFLD" id="SFLDF00002">
    <property type="entry name" value="enolase"/>
    <property type="match status" value="1"/>
</dbReference>
<comment type="caution">
    <text evidence="18">The sequence shown here is derived from an EMBL/GenBank/DDBJ whole genome shotgun (WGS) entry which is preliminary data.</text>
</comment>
<dbReference type="AlphaFoldDB" id="A0A0F5JLW5"/>
<dbReference type="GO" id="GO:0009986">
    <property type="term" value="C:cell surface"/>
    <property type="evidence" value="ECO:0007669"/>
    <property type="project" value="UniProtKB-SubCell"/>
</dbReference>
<comment type="cofactor">
    <cofactor evidence="15">
        <name>Mg(2+)</name>
        <dbReference type="ChEBI" id="CHEBI:18420"/>
    </cofactor>
    <text evidence="15">Mg(2+) is required for catalysis and for stabilizing the dimer.</text>
</comment>
<protein>
    <recommendedName>
        <fullName evidence="4 12">Enolase</fullName>
        <ecNumber evidence="3 12">4.2.1.11</ecNumber>
    </recommendedName>
    <alternativeName>
        <fullName evidence="12">2-phospho-D-glycerate hydro-lyase</fullName>
    </alternativeName>
    <alternativeName>
        <fullName evidence="12">2-phosphoglycerate dehydratase</fullName>
    </alternativeName>
</protein>
<sequence length="428" mass="46041">MKIEKVVGREILDSRGNPTVEVDVLLECGAFGRAAVPSGASTGENEAIELRDGDKKRYGGKGVLKAVDNVNKIIASAIIGMSSLNQREIDHKLIALDGTKTKSKLGANAMLGVSLAVAKAAANYLDQPLYRYIGGTNAYVLPVPMMNIINGGSHSDAPIAFQEFMIRPVGAKSFREGLRMGAEVFHALKKVLHDRGLSTAVGDEGGFAPALNGTEDALGSIMAAIKAAGYEPGKDVTIAMDCAASEFYDKKGIYDYSKFEGANGAKRTAAEQVAYLLDLVNKYPIDSIEDGMDENDWEGWKHLTKALGDRVQLVGDDLFVTNVEFLKKGIEEGCANSILIKVNQIGTLTETLDAIEMAHRNGYTSVTSHRSGETEDATIADIAVATNSGQIKTGSLSRSDRMAKYNQLLRIEEELGNLAVYGYKTYKK</sequence>
<evidence type="ECO:0000256" key="1">
    <source>
        <dbReference type="ARBA" id="ARBA00005031"/>
    </source>
</evidence>
<evidence type="ECO:0000256" key="7">
    <source>
        <dbReference type="ARBA" id="ARBA00022723"/>
    </source>
</evidence>
<dbReference type="FunFam" id="3.30.390.10:FF:000001">
    <property type="entry name" value="Enolase"/>
    <property type="match status" value="1"/>
</dbReference>
<dbReference type="SMART" id="SM01193">
    <property type="entry name" value="Enolase_N"/>
    <property type="match status" value="1"/>
</dbReference>
<dbReference type="Pfam" id="PF03952">
    <property type="entry name" value="Enolase_N"/>
    <property type="match status" value="1"/>
</dbReference>
<dbReference type="PANTHER" id="PTHR11902">
    <property type="entry name" value="ENOLASE"/>
    <property type="match status" value="1"/>
</dbReference>
<evidence type="ECO:0000313" key="18">
    <source>
        <dbReference type="EMBL" id="KKB58806.1"/>
    </source>
</evidence>
<feature type="binding site" evidence="14">
    <location>
        <begin position="368"/>
        <end position="371"/>
    </location>
    <ligand>
        <name>substrate</name>
    </ligand>
</feature>
<feature type="binding site" evidence="14">
    <location>
        <position position="289"/>
    </location>
    <ligand>
        <name>substrate</name>
    </ligand>
</feature>
<evidence type="ECO:0000256" key="4">
    <source>
        <dbReference type="ARBA" id="ARBA00017068"/>
    </source>
</evidence>
<dbReference type="InterPro" id="IPR029017">
    <property type="entry name" value="Enolase-like_N"/>
</dbReference>
<feature type="binding site" evidence="12 15">
    <location>
        <position position="289"/>
    </location>
    <ligand>
        <name>Mg(2+)</name>
        <dbReference type="ChEBI" id="CHEBI:18420"/>
    </ligand>
</feature>
<evidence type="ECO:0000256" key="14">
    <source>
        <dbReference type="PIRSR" id="PIRSR001400-2"/>
    </source>
</evidence>
<dbReference type="SMART" id="SM01192">
    <property type="entry name" value="Enolase_C"/>
    <property type="match status" value="1"/>
</dbReference>
<dbReference type="Pfam" id="PF00113">
    <property type="entry name" value="Enolase_C"/>
    <property type="match status" value="1"/>
</dbReference>
<dbReference type="CDD" id="cd03313">
    <property type="entry name" value="enolase"/>
    <property type="match status" value="1"/>
</dbReference>
<evidence type="ECO:0000259" key="17">
    <source>
        <dbReference type="SMART" id="SM01193"/>
    </source>
</evidence>
<feature type="binding site" evidence="12 15">
    <location>
        <position position="241"/>
    </location>
    <ligand>
        <name>Mg(2+)</name>
        <dbReference type="ChEBI" id="CHEBI:18420"/>
    </ligand>
</feature>
<feature type="domain" description="Enolase N-terminal" evidence="17">
    <location>
        <begin position="3"/>
        <end position="133"/>
    </location>
</feature>
<feature type="binding site" evidence="12 15">
    <location>
        <position position="316"/>
    </location>
    <ligand>
        <name>Mg(2+)</name>
        <dbReference type="ChEBI" id="CHEBI:18420"/>
    </ligand>
</feature>
<dbReference type="Gene3D" id="3.20.20.120">
    <property type="entry name" value="Enolase-like C-terminal domain"/>
    <property type="match status" value="1"/>
</dbReference>
<gene>
    <name evidence="12" type="primary">eno</name>
    <name evidence="18" type="ORF">HMPREF1536_01009</name>
</gene>
<dbReference type="GO" id="GO:0004634">
    <property type="term" value="F:phosphopyruvate hydratase activity"/>
    <property type="evidence" value="ECO:0007669"/>
    <property type="project" value="UniProtKB-UniRule"/>
</dbReference>
<reference evidence="18 19" key="1">
    <citation type="submission" date="2013-04" db="EMBL/GenBank/DDBJ databases">
        <title>The Genome Sequence of Parabacteroides gordonii DSM 23371.</title>
        <authorList>
            <consortium name="The Broad Institute Genomics Platform"/>
            <person name="Earl A."/>
            <person name="Ward D."/>
            <person name="Feldgarden M."/>
            <person name="Gevers D."/>
            <person name="Martens E."/>
            <person name="Sakamoto M."/>
            <person name="Benno Y."/>
            <person name="Suzuki N."/>
            <person name="Matsunaga N."/>
            <person name="Koshihara K."/>
            <person name="Seki M."/>
            <person name="Komiya H."/>
            <person name="Walker B."/>
            <person name="Young S."/>
            <person name="Zeng Q."/>
            <person name="Gargeya S."/>
            <person name="Fitzgerald M."/>
            <person name="Haas B."/>
            <person name="Abouelleil A."/>
            <person name="Allen A.W."/>
            <person name="Alvarado L."/>
            <person name="Arachchi H.M."/>
            <person name="Berlin A.M."/>
            <person name="Chapman S.B."/>
            <person name="Gainer-Dewar J."/>
            <person name="Goldberg J."/>
            <person name="Griggs A."/>
            <person name="Gujja S."/>
            <person name="Hansen M."/>
            <person name="Howarth C."/>
            <person name="Imamovic A."/>
            <person name="Ireland A."/>
            <person name="Larimer J."/>
            <person name="McCowan C."/>
            <person name="Murphy C."/>
            <person name="Pearson M."/>
            <person name="Poon T.W."/>
            <person name="Priest M."/>
            <person name="Roberts A."/>
            <person name="Saif S."/>
            <person name="Shea T."/>
            <person name="Sisk P."/>
            <person name="Sykes S."/>
            <person name="Wortman J."/>
            <person name="Nusbaum C."/>
            <person name="Birren B."/>
        </authorList>
    </citation>
    <scope>NUCLEOTIDE SEQUENCE [LARGE SCALE GENOMIC DNA]</scope>
    <source>
        <strain evidence="18 19">MS-1</strain>
    </source>
</reference>
<dbReference type="SFLD" id="SFLDG00178">
    <property type="entry name" value="enolase"/>
    <property type="match status" value="1"/>
</dbReference>
<dbReference type="GO" id="GO:0000287">
    <property type="term" value="F:magnesium ion binding"/>
    <property type="evidence" value="ECO:0007669"/>
    <property type="project" value="UniProtKB-UniRule"/>
</dbReference>
<dbReference type="InterPro" id="IPR020810">
    <property type="entry name" value="Enolase_C"/>
</dbReference>
<dbReference type="SUPFAM" id="SSF51604">
    <property type="entry name" value="Enolase C-terminal domain-like"/>
    <property type="match status" value="1"/>
</dbReference>
<comment type="pathway">
    <text evidence="1 12">Carbohydrate degradation; glycolysis; pyruvate from D-glyceraldehyde 3-phosphate: step 4/5.</text>
</comment>
<keyword evidence="6 12" id="KW-0964">Secreted</keyword>
<dbReference type="GO" id="GO:0006096">
    <property type="term" value="P:glycolytic process"/>
    <property type="evidence" value="ECO:0007669"/>
    <property type="project" value="UniProtKB-UniRule"/>
</dbReference>
<dbReference type="PROSITE" id="PS00164">
    <property type="entry name" value="ENOLASE"/>
    <property type="match status" value="1"/>
</dbReference>
<dbReference type="SFLD" id="SFLDS00001">
    <property type="entry name" value="Enolase"/>
    <property type="match status" value="1"/>
</dbReference>
<dbReference type="PIRSF" id="PIRSF001400">
    <property type="entry name" value="Enolase"/>
    <property type="match status" value="1"/>
</dbReference>
<dbReference type="GO" id="GO:0005576">
    <property type="term" value="C:extracellular region"/>
    <property type="evidence" value="ECO:0007669"/>
    <property type="project" value="UniProtKB-SubCell"/>
</dbReference>
<comment type="similarity">
    <text evidence="2 12">Belongs to the enolase family.</text>
</comment>
<keyword evidence="8 12" id="KW-0460">Magnesium</keyword>
<accession>A0A0F5JLW5</accession>
<evidence type="ECO:0000256" key="9">
    <source>
        <dbReference type="ARBA" id="ARBA00023152"/>
    </source>
</evidence>
<dbReference type="InterPro" id="IPR036849">
    <property type="entry name" value="Enolase-like_C_sf"/>
</dbReference>
<keyword evidence="7 12" id="KW-0479">Metal-binding</keyword>
<dbReference type="InterPro" id="IPR000941">
    <property type="entry name" value="Enolase"/>
</dbReference>
<dbReference type="EC" id="4.2.1.11" evidence="3 12"/>
<comment type="catalytic activity">
    <reaction evidence="12">
        <text>(2R)-2-phosphoglycerate = phosphoenolpyruvate + H2O</text>
        <dbReference type="Rhea" id="RHEA:10164"/>
        <dbReference type="ChEBI" id="CHEBI:15377"/>
        <dbReference type="ChEBI" id="CHEBI:58289"/>
        <dbReference type="ChEBI" id="CHEBI:58702"/>
        <dbReference type="EC" id="4.2.1.11"/>
    </reaction>
</comment>
<evidence type="ECO:0000256" key="15">
    <source>
        <dbReference type="PIRSR" id="PIRSR001400-3"/>
    </source>
</evidence>
<comment type="function">
    <text evidence="11 12">Catalyzes the reversible conversion of 2-phosphoglycerate (2-PG) into phosphoenolpyruvate (PEP). It is essential for the degradation of carbohydrates via glycolysis.</text>
</comment>
<dbReference type="PANTHER" id="PTHR11902:SF1">
    <property type="entry name" value="ENOLASE"/>
    <property type="match status" value="1"/>
</dbReference>
<feature type="active site" description="Proton donor" evidence="12 13">
    <location>
        <position position="204"/>
    </location>
</feature>
<evidence type="ECO:0000256" key="10">
    <source>
        <dbReference type="ARBA" id="ARBA00023239"/>
    </source>
</evidence>
<dbReference type="HAMAP" id="MF_00318">
    <property type="entry name" value="Enolase"/>
    <property type="match status" value="1"/>
</dbReference>
<organism evidence="18 19">
    <name type="scientific">Parabacteroides gordonii MS-1 = DSM 23371</name>
    <dbReference type="NCBI Taxonomy" id="1203610"/>
    <lineage>
        <taxon>Bacteria</taxon>
        <taxon>Pseudomonadati</taxon>
        <taxon>Bacteroidota</taxon>
        <taxon>Bacteroidia</taxon>
        <taxon>Bacteroidales</taxon>
        <taxon>Tannerellaceae</taxon>
        <taxon>Parabacteroides</taxon>
    </lineage>
</organism>
<evidence type="ECO:0000256" key="2">
    <source>
        <dbReference type="ARBA" id="ARBA00009604"/>
    </source>
</evidence>
<dbReference type="RefSeq" id="WP_028730681.1">
    <property type="nucleotide sequence ID" value="NZ_KE386768.1"/>
</dbReference>
<dbReference type="PRINTS" id="PR00148">
    <property type="entry name" value="ENOLASE"/>
</dbReference>
<dbReference type="PATRIC" id="fig|1203610.3.peg.1033"/>
<feature type="binding site" evidence="12">
    <location>
        <position position="392"/>
    </location>
    <ligand>
        <name>(2R)-2-phosphoglycerate</name>
        <dbReference type="ChEBI" id="CHEBI:58289"/>
    </ligand>
</feature>
<keyword evidence="9 12" id="KW-0324">Glycolysis</keyword>
<comment type="subcellular location">
    <subcellularLocation>
        <location evidence="12">Cytoplasm</location>
    </subcellularLocation>
    <subcellularLocation>
        <location evidence="12">Secreted</location>
    </subcellularLocation>
    <subcellularLocation>
        <location evidence="12">Cell surface</location>
    </subcellularLocation>
    <text evidence="12">Fractions of enolase are present in both the cytoplasm and on the cell surface.</text>
</comment>
<dbReference type="GO" id="GO:0000015">
    <property type="term" value="C:phosphopyruvate hydratase complex"/>
    <property type="evidence" value="ECO:0007669"/>
    <property type="project" value="InterPro"/>
</dbReference>
<dbReference type="UniPathway" id="UPA00109">
    <property type="reaction ID" value="UER00187"/>
</dbReference>
<feature type="binding site" evidence="12">
    <location>
        <position position="162"/>
    </location>
    <ligand>
        <name>(2R)-2-phosphoglycerate</name>
        <dbReference type="ChEBI" id="CHEBI:58289"/>
    </ligand>
</feature>
<dbReference type="FunFam" id="3.20.20.120:FF:000001">
    <property type="entry name" value="Enolase"/>
    <property type="match status" value="1"/>
</dbReference>
<comment type="cofactor">
    <cofactor evidence="12">
        <name>Mg(2+)</name>
        <dbReference type="ChEBI" id="CHEBI:18420"/>
    </cofactor>
    <text evidence="12">Binds a second Mg(2+) ion via substrate during catalysis.</text>
</comment>